<accession>D7MW25</accession>
<evidence type="ECO:0000256" key="1">
    <source>
        <dbReference type="SAM" id="Phobius"/>
    </source>
</evidence>
<keyword evidence="1" id="KW-0472">Membrane</keyword>
<dbReference type="AlphaFoldDB" id="D7MW25"/>
<sequence length="160" mass="17710">MSTNVAHISDRPSLWMLAVAAVIDAAAVAVVIDRAAEVDGAAGLIPNGQYASRVREGCFLFGCNHVVEPRRMYCSSIHENIAQELGSLRSAYVVIDGFSGLYYDKNHKRDMRSVVSLLKSADEGVDVAIPLIEDLGIFERVPWEWDFINYQFLDGESDRS</sequence>
<evidence type="ECO:0000313" key="3">
    <source>
        <dbReference type="Proteomes" id="UP000008694"/>
    </source>
</evidence>
<dbReference type="HOGENOM" id="CLU_1654541_0_0_1"/>
<keyword evidence="3" id="KW-1185">Reference proteome</keyword>
<gene>
    <name evidence="2" type="ORF">ARALYDRAFT_655454</name>
</gene>
<keyword evidence="1" id="KW-1133">Transmembrane helix</keyword>
<dbReference type="Proteomes" id="UP000008694">
    <property type="component" value="Unassembled WGS sequence"/>
</dbReference>
<evidence type="ECO:0000313" key="2">
    <source>
        <dbReference type="EMBL" id="EFH39255.1"/>
    </source>
</evidence>
<proteinExistence type="predicted"/>
<dbReference type="Gramene" id="Al_scaffold_0059_4">
    <property type="protein sequence ID" value="Al_scaffold_0059_4"/>
    <property type="gene ID" value="Al_scaffold_0059_4"/>
</dbReference>
<name>D7MW25_ARALL</name>
<feature type="transmembrane region" description="Helical" evidence="1">
    <location>
        <begin position="12"/>
        <end position="32"/>
    </location>
</feature>
<dbReference type="EMBL" id="GL348760">
    <property type="protein sequence ID" value="EFH39255.1"/>
    <property type="molecule type" value="Genomic_DNA"/>
</dbReference>
<keyword evidence="1" id="KW-0812">Transmembrane</keyword>
<organism evidence="3">
    <name type="scientific">Arabidopsis lyrata subsp. lyrata</name>
    <name type="common">Lyre-leaved rock-cress</name>
    <dbReference type="NCBI Taxonomy" id="81972"/>
    <lineage>
        <taxon>Eukaryota</taxon>
        <taxon>Viridiplantae</taxon>
        <taxon>Streptophyta</taxon>
        <taxon>Embryophyta</taxon>
        <taxon>Tracheophyta</taxon>
        <taxon>Spermatophyta</taxon>
        <taxon>Magnoliopsida</taxon>
        <taxon>eudicotyledons</taxon>
        <taxon>Gunneridae</taxon>
        <taxon>Pentapetalae</taxon>
        <taxon>rosids</taxon>
        <taxon>malvids</taxon>
        <taxon>Brassicales</taxon>
        <taxon>Brassicaceae</taxon>
        <taxon>Camelineae</taxon>
        <taxon>Arabidopsis</taxon>
    </lineage>
</organism>
<protein>
    <submittedName>
        <fullName evidence="2">Predicted protein</fullName>
    </submittedName>
</protein>
<reference evidence="3" key="1">
    <citation type="journal article" date="2011" name="Nat. Genet.">
        <title>The Arabidopsis lyrata genome sequence and the basis of rapid genome size change.</title>
        <authorList>
            <person name="Hu T.T."/>
            <person name="Pattyn P."/>
            <person name="Bakker E.G."/>
            <person name="Cao J."/>
            <person name="Cheng J.-F."/>
            <person name="Clark R.M."/>
            <person name="Fahlgren N."/>
            <person name="Fawcett J.A."/>
            <person name="Grimwood J."/>
            <person name="Gundlach H."/>
            <person name="Haberer G."/>
            <person name="Hollister J.D."/>
            <person name="Ossowski S."/>
            <person name="Ottilar R.P."/>
            <person name="Salamov A.A."/>
            <person name="Schneeberger K."/>
            <person name="Spannagl M."/>
            <person name="Wang X."/>
            <person name="Yang L."/>
            <person name="Nasrallah M.E."/>
            <person name="Bergelson J."/>
            <person name="Carrington J.C."/>
            <person name="Gaut B.S."/>
            <person name="Schmutz J."/>
            <person name="Mayer K.F.X."/>
            <person name="Van de Peer Y."/>
            <person name="Grigoriev I.V."/>
            <person name="Nordborg M."/>
            <person name="Weigel D."/>
            <person name="Guo Y.-L."/>
        </authorList>
    </citation>
    <scope>NUCLEOTIDE SEQUENCE [LARGE SCALE GENOMIC DNA]</scope>
    <source>
        <strain evidence="3">cv. MN47</strain>
    </source>
</reference>